<keyword evidence="2" id="KW-1185">Reference proteome</keyword>
<evidence type="ECO:0000313" key="2">
    <source>
        <dbReference type="Proteomes" id="UP001174677"/>
    </source>
</evidence>
<organism evidence="1 2">
    <name type="scientific">Hevea brasiliensis</name>
    <name type="common">Para rubber tree</name>
    <name type="synonym">Siphonia brasiliensis</name>
    <dbReference type="NCBI Taxonomy" id="3981"/>
    <lineage>
        <taxon>Eukaryota</taxon>
        <taxon>Viridiplantae</taxon>
        <taxon>Streptophyta</taxon>
        <taxon>Embryophyta</taxon>
        <taxon>Tracheophyta</taxon>
        <taxon>Spermatophyta</taxon>
        <taxon>Magnoliopsida</taxon>
        <taxon>eudicotyledons</taxon>
        <taxon>Gunneridae</taxon>
        <taxon>Pentapetalae</taxon>
        <taxon>rosids</taxon>
        <taxon>fabids</taxon>
        <taxon>Malpighiales</taxon>
        <taxon>Euphorbiaceae</taxon>
        <taxon>Crotonoideae</taxon>
        <taxon>Micrandreae</taxon>
        <taxon>Hevea</taxon>
    </lineage>
</organism>
<name>A0ABQ9K9X8_HEVBR</name>
<evidence type="ECO:0000313" key="1">
    <source>
        <dbReference type="EMBL" id="KAJ9128542.1"/>
    </source>
</evidence>
<comment type="caution">
    <text evidence="1">The sequence shown here is derived from an EMBL/GenBank/DDBJ whole genome shotgun (WGS) entry which is preliminary data.</text>
</comment>
<feature type="non-terminal residue" evidence="1">
    <location>
        <position position="169"/>
    </location>
</feature>
<protein>
    <recommendedName>
        <fullName evidence="3">Reverse transcriptase zinc-binding domain-containing protein</fullName>
    </recommendedName>
</protein>
<dbReference type="Proteomes" id="UP001174677">
    <property type="component" value="Unassembled WGS sequence"/>
</dbReference>
<reference evidence="1 2" key="1">
    <citation type="journal article" date="2023" name="Plant Biotechnol. J.">
        <title>Chromosome-level wild Hevea brasiliensis genome provides new tools for genomic-assisted breeding and valuable loci to elevate rubber yield.</title>
        <authorList>
            <person name="Cheng H."/>
            <person name="Song X."/>
            <person name="Hu Y."/>
            <person name="Wu T."/>
            <person name="Yang Q."/>
            <person name="An Z."/>
            <person name="Feng S."/>
            <person name="Deng Z."/>
            <person name="Wu W."/>
            <person name="Zeng X."/>
            <person name="Tu M."/>
            <person name="Wang X."/>
            <person name="Huang H."/>
        </authorList>
    </citation>
    <scope>NUCLEOTIDE SEQUENCE [LARGE SCALE GENOMIC DNA]</scope>
    <source>
        <strain evidence="1">MT/VB/25A 57/8</strain>
    </source>
</reference>
<evidence type="ECO:0008006" key="3">
    <source>
        <dbReference type="Google" id="ProtNLM"/>
    </source>
</evidence>
<proteinExistence type="predicted"/>
<dbReference type="PANTHER" id="PTHR33116">
    <property type="entry name" value="REVERSE TRANSCRIPTASE ZINC-BINDING DOMAIN-CONTAINING PROTEIN-RELATED-RELATED"/>
    <property type="match status" value="1"/>
</dbReference>
<dbReference type="EMBL" id="JARPOI010000555">
    <property type="protein sequence ID" value="KAJ9128542.1"/>
    <property type="molecule type" value="Genomic_DNA"/>
</dbReference>
<sequence length="169" mass="19770">MQLNLKLNILDVSTPLNHGRYLGLPFLIGKNKKQVLAYLKERVWKHICSWKGRFLSRDSKEILLKSVAQSIPSYCMSVFGIPISLCEELQRMMNSFWWGSNGNGHRRIHWLSWHRICSRKEFGGLGFRNLHCFNIAMLGQQGWKIISNPNAFPSRILKAKYFPRGDFFR</sequence>
<dbReference type="PANTHER" id="PTHR33116:SF86">
    <property type="entry name" value="REVERSE TRANSCRIPTASE DOMAIN-CONTAINING PROTEIN"/>
    <property type="match status" value="1"/>
</dbReference>
<accession>A0ABQ9K9X8</accession>
<gene>
    <name evidence="1" type="ORF">P3X46_034898</name>
</gene>